<comment type="subcellular location">
    <subcellularLocation>
        <location evidence="1">Membrane</location>
        <topology evidence="1">Multi-pass membrane protein</topology>
    </subcellularLocation>
</comment>
<reference evidence="6 7" key="1">
    <citation type="submission" date="2016-10" db="EMBL/GenBank/DDBJ databases">
        <authorList>
            <person name="de Groot N.N."/>
        </authorList>
    </citation>
    <scope>NUCLEOTIDE SEQUENCE [LARGE SCALE GENOMIC DNA]</scope>
    <source>
        <strain evidence="6 7">ATCC BAA-466</strain>
    </source>
</reference>
<evidence type="ECO:0000259" key="5">
    <source>
        <dbReference type="Pfam" id="PF01926"/>
    </source>
</evidence>
<organism evidence="6 7">
    <name type="scientific">Facklamia miroungae</name>
    <dbReference type="NCBI Taxonomy" id="120956"/>
    <lineage>
        <taxon>Bacteria</taxon>
        <taxon>Bacillati</taxon>
        <taxon>Bacillota</taxon>
        <taxon>Bacilli</taxon>
        <taxon>Lactobacillales</taxon>
        <taxon>Aerococcaceae</taxon>
        <taxon>Facklamia</taxon>
    </lineage>
</organism>
<sequence>MNFWKTFKSNALNPSLALDLLKQVDQEVEKMEPLRILLAGKTGSGKSTLVNALFRENIASTGVGLPVTQKVQKITKQGLPLIVYDTKGLELHSKSQDESIGHLLHLVKNAKKGTALEPIHLVYYCINATMARIEPQEITLISMLAEQLPVVVVLTQAISDNIESFKASVYKAVPQVKAVVPVLAKELELAGGQKIDAYGLDELIRKSHQVVPTEVKKAFINAQRVDLALKVAEARSWANRYMKTTFGIGITPLPIADSALLVPIQITMLAHITSIFGLSIDKKQIVSMMAGVGGTGLASVVGKYLASSAAKWLPGVGSITGGVVNGFTASTVTLALAYSYIEILKQIAIAENQGKKLLAKEITELMRKTFGEELKTLNLSLPHNLRESLPDWIATEIDHK</sequence>
<keyword evidence="4" id="KW-0472">Membrane</keyword>
<keyword evidence="2" id="KW-0812">Transmembrane</keyword>
<evidence type="ECO:0000256" key="2">
    <source>
        <dbReference type="ARBA" id="ARBA00022692"/>
    </source>
</evidence>
<feature type="domain" description="G" evidence="5">
    <location>
        <begin position="35"/>
        <end position="155"/>
    </location>
</feature>
<accession>A0A1G7SK32</accession>
<dbReference type="InterPro" id="IPR006073">
    <property type="entry name" value="GTP-bd"/>
</dbReference>
<evidence type="ECO:0000313" key="6">
    <source>
        <dbReference type="EMBL" id="SDG22779.1"/>
    </source>
</evidence>
<dbReference type="Pfam" id="PF05128">
    <property type="entry name" value="DUF697"/>
    <property type="match status" value="1"/>
</dbReference>
<gene>
    <name evidence="6" type="ORF">SAMN05421791_10436</name>
</gene>
<dbReference type="InterPro" id="IPR021147">
    <property type="entry name" value="DUF697"/>
</dbReference>
<evidence type="ECO:0000256" key="3">
    <source>
        <dbReference type="ARBA" id="ARBA00022989"/>
    </source>
</evidence>
<dbReference type="SUPFAM" id="SSF52540">
    <property type="entry name" value="P-loop containing nucleoside triphosphate hydrolases"/>
    <property type="match status" value="1"/>
</dbReference>
<keyword evidence="3" id="KW-1133">Transmembrane helix</keyword>
<protein>
    <submittedName>
        <fullName evidence="6">Uncharacterized conserved protein, DUF697 family</fullName>
    </submittedName>
</protein>
<dbReference type="GO" id="GO:0016020">
    <property type="term" value="C:membrane"/>
    <property type="evidence" value="ECO:0007669"/>
    <property type="project" value="UniProtKB-SubCell"/>
</dbReference>
<dbReference type="AlphaFoldDB" id="A0A1G7SK32"/>
<dbReference type="STRING" id="120956.SAMN05421791_10436"/>
<dbReference type="InterPro" id="IPR027417">
    <property type="entry name" value="P-loop_NTPase"/>
</dbReference>
<dbReference type="GO" id="GO:0005525">
    <property type="term" value="F:GTP binding"/>
    <property type="evidence" value="ECO:0007669"/>
    <property type="project" value="InterPro"/>
</dbReference>
<keyword evidence="7" id="KW-1185">Reference proteome</keyword>
<dbReference type="EMBL" id="FNCK01000004">
    <property type="protein sequence ID" value="SDG22779.1"/>
    <property type="molecule type" value="Genomic_DNA"/>
</dbReference>
<dbReference type="Proteomes" id="UP000199708">
    <property type="component" value="Unassembled WGS sequence"/>
</dbReference>
<evidence type="ECO:0000313" key="7">
    <source>
        <dbReference type="Proteomes" id="UP000199708"/>
    </source>
</evidence>
<name>A0A1G7SK32_9LACT</name>
<proteinExistence type="predicted"/>
<evidence type="ECO:0000256" key="4">
    <source>
        <dbReference type="ARBA" id="ARBA00023136"/>
    </source>
</evidence>
<dbReference type="RefSeq" id="WP_090289729.1">
    <property type="nucleotide sequence ID" value="NZ_FNCK01000004.1"/>
</dbReference>
<dbReference type="OrthoDB" id="9255830at2"/>
<dbReference type="Gene3D" id="3.40.50.300">
    <property type="entry name" value="P-loop containing nucleotide triphosphate hydrolases"/>
    <property type="match status" value="1"/>
</dbReference>
<evidence type="ECO:0000256" key="1">
    <source>
        <dbReference type="ARBA" id="ARBA00004141"/>
    </source>
</evidence>
<dbReference type="Pfam" id="PF01926">
    <property type="entry name" value="MMR_HSR1"/>
    <property type="match status" value="1"/>
</dbReference>